<organism evidence="1">
    <name type="scientific">marine sediment metagenome</name>
    <dbReference type="NCBI Taxonomy" id="412755"/>
    <lineage>
        <taxon>unclassified sequences</taxon>
        <taxon>metagenomes</taxon>
        <taxon>ecological metagenomes</taxon>
    </lineage>
</organism>
<dbReference type="EMBL" id="BARS01023605">
    <property type="protein sequence ID" value="GAG12986.1"/>
    <property type="molecule type" value="Genomic_DNA"/>
</dbReference>
<protein>
    <submittedName>
        <fullName evidence="1">Uncharacterized protein</fullName>
    </submittedName>
</protein>
<accession>X0WJZ2</accession>
<evidence type="ECO:0000313" key="1">
    <source>
        <dbReference type="EMBL" id="GAG12986.1"/>
    </source>
</evidence>
<feature type="non-terminal residue" evidence="1">
    <location>
        <position position="202"/>
    </location>
</feature>
<reference evidence="1" key="1">
    <citation type="journal article" date="2014" name="Front. Microbiol.">
        <title>High frequency of phylogenetically diverse reductive dehalogenase-homologous genes in deep subseafloor sedimentary metagenomes.</title>
        <authorList>
            <person name="Kawai M."/>
            <person name="Futagami T."/>
            <person name="Toyoda A."/>
            <person name="Takaki Y."/>
            <person name="Nishi S."/>
            <person name="Hori S."/>
            <person name="Arai W."/>
            <person name="Tsubouchi T."/>
            <person name="Morono Y."/>
            <person name="Uchiyama I."/>
            <person name="Ito T."/>
            <person name="Fujiyama A."/>
            <person name="Inagaki F."/>
            <person name="Takami H."/>
        </authorList>
    </citation>
    <scope>NUCLEOTIDE SEQUENCE</scope>
    <source>
        <strain evidence="1">Expedition CK06-06</strain>
    </source>
</reference>
<proteinExistence type="predicted"/>
<dbReference type="SUPFAM" id="SSF53756">
    <property type="entry name" value="UDP-Glycosyltransferase/glycogen phosphorylase"/>
    <property type="match status" value="1"/>
</dbReference>
<name>X0WJZ2_9ZZZZ</name>
<dbReference type="AlphaFoldDB" id="X0WJZ2"/>
<comment type="caution">
    <text evidence="1">The sequence shown here is derived from an EMBL/GenBank/DDBJ whole genome shotgun (WGS) entry which is preliminary data.</text>
</comment>
<gene>
    <name evidence="1" type="ORF">S01H1_37568</name>
</gene>
<sequence length="202" mass="23410">MSLEIVGSKVKVDPLASETKWEEGVPEEVIFHNRQALGDIMMMTCGIRDFKKAYPNVRVGVRSVAMHMWDNSPHIDHTFNDERKVLKIGPSFLTNKSNMWNLHFANAFRMDIERKLKIEIPQGPIKPDIWFSQEEFNRPPLIEGPYWTIVVGGEPGWTAKMYPSERWQEVVSLLKDKIQIVQLGLSGHFEKWPERYSKLEGS</sequence>